<keyword evidence="2" id="KW-0560">Oxidoreductase</keyword>
<dbReference type="InterPro" id="IPR020904">
    <property type="entry name" value="Sc_DH/Rdtase_CS"/>
</dbReference>
<sequence length="251" mass="27071">MSRTAVITGASTGIGRGSALQLAKDGFNLLLADWDAEEGEKTAEMCRNEGVDVSFVYADMGVEEEAKKVMQLAKEKFSKVDFYLNNQGVTHDPKLLHEITESEAEYTIHSNIMGTFFGLKHMIQVMLEQEEGHIVLVSSSSGIRSETGFGMYSATKHAVVGLAQDAAMEYANKNIRVNTICPGGILTGMTQKIGQYMMEHQFVQPKSSAGLLREGGLGQVDEVTGLVSFLASEKSAFMTGAILSVDGGNTL</sequence>
<proteinExistence type="inferred from homology"/>
<dbReference type="PROSITE" id="PS00061">
    <property type="entry name" value="ADH_SHORT"/>
    <property type="match status" value="1"/>
</dbReference>
<name>A0A3D8TPM1_9LIST</name>
<dbReference type="InterPro" id="IPR002347">
    <property type="entry name" value="SDR_fam"/>
</dbReference>
<evidence type="ECO:0000313" key="5">
    <source>
        <dbReference type="Proteomes" id="UP000257055"/>
    </source>
</evidence>
<comment type="caution">
    <text evidence="4">The sequence shown here is derived from an EMBL/GenBank/DDBJ whole genome shotgun (WGS) entry which is preliminary data.</text>
</comment>
<protein>
    <submittedName>
        <fullName evidence="4">Short-chain dehydrogenase</fullName>
    </submittedName>
</protein>
<dbReference type="RefSeq" id="WP_115753032.1">
    <property type="nucleotide sequence ID" value="NZ_LARY01000002.1"/>
</dbReference>
<accession>A0A3D8TPM1</accession>
<dbReference type="GO" id="GO:0008206">
    <property type="term" value="P:bile acid metabolic process"/>
    <property type="evidence" value="ECO:0007669"/>
    <property type="project" value="UniProtKB-ARBA"/>
</dbReference>
<dbReference type="Gene3D" id="3.40.50.720">
    <property type="entry name" value="NAD(P)-binding Rossmann-like Domain"/>
    <property type="match status" value="1"/>
</dbReference>
<comment type="similarity">
    <text evidence="1 3">Belongs to the short-chain dehydrogenases/reductases (SDR) family.</text>
</comment>
<dbReference type="FunFam" id="3.40.50.720:FF:000084">
    <property type="entry name" value="Short-chain dehydrogenase reductase"/>
    <property type="match status" value="1"/>
</dbReference>
<evidence type="ECO:0000256" key="2">
    <source>
        <dbReference type="ARBA" id="ARBA00023002"/>
    </source>
</evidence>
<evidence type="ECO:0000256" key="3">
    <source>
        <dbReference type="RuleBase" id="RU000363"/>
    </source>
</evidence>
<dbReference type="PRINTS" id="PR00081">
    <property type="entry name" value="GDHRDH"/>
</dbReference>
<dbReference type="PANTHER" id="PTHR24321:SF11">
    <property type="entry name" value="BLR0893 PROTEIN"/>
    <property type="match status" value="1"/>
</dbReference>
<dbReference type="Pfam" id="PF00106">
    <property type="entry name" value="adh_short"/>
    <property type="match status" value="1"/>
</dbReference>
<keyword evidence="5" id="KW-1185">Reference proteome</keyword>
<dbReference type="SUPFAM" id="SSF51735">
    <property type="entry name" value="NAD(P)-binding Rossmann-fold domains"/>
    <property type="match status" value="1"/>
</dbReference>
<dbReference type="CDD" id="cd05233">
    <property type="entry name" value="SDR_c"/>
    <property type="match status" value="1"/>
</dbReference>
<dbReference type="PRINTS" id="PR00080">
    <property type="entry name" value="SDRFAMILY"/>
</dbReference>
<reference evidence="5" key="1">
    <citation type="submission" date="2015-04" db="EMBL/GenBank/DDBJ databases">
        <authorList>
            <person name="Schardt J."/>
            <person name="Mueller-Herbst S."/>
            <person name="Scherer S."/>
            <person name="Huptas C."/>
        </authorList>
    </citation>
    <scope>NUCLEOTIDE SEQUENCE [LARGE SCALE GENOMIC DNA]</scope>
    <source>
        <strain evidence="5">Kiel-L1</strain>
    </source>
</reference>
<dbReference type="GO" id="GO:0016491">
    <property type="term" value="F:oxidoreductase activity"/>
    <property type="evidence" value="ECO:0007669"/>
    <property type="project" value="UniProtKB-KW"/>
</dbReference>
<dbReference type="InterPro" id="IPR036291">
    <property type="entry name" value="NAD(P)-bd_dom_sf"/>
</dbReference>
<dbReference type="Proteomes" id="UP000257055">
    <property type="component" value="Unassembled WGS sequence"/>
</dbReference>
<gene>
    <name evidence="4" type="ORF">UR08_07355</name>
</gene>
<dbReference type="PANTHER" id="PTHR24321">
    <property type="entry name" value="DEHYDROGENASES, SHORT CHAIN"/>
    <property type="match status" value="1"/>
</dbReference>
<evidence type="ECO:0000256" key="1">
    <source>
        <dbReference type="ARBA" id="ARBA00006484"/>
    </source>
</evidence>
<dbReference type="AlphaFoldDB" id="A0A3D8TPM1"/>
<evidence type="ECO:0000313" key="4">
    <source>
        <dbReference type="EMBL" id="RDX00790.1"/>
    </source>
</evidence>
<dbReference type="EMBL" id="LARY01000002">
    <property type="protein sequence ID" value="RDX00790.1"/>
    <property type="molecule type" value="Genomic_DNA"/>
</dbReference>
<organism evidence="4 5">
    <name type="scientific">Listeria kieliensis</name>
    <dbReference type="NCBI Taxonomy" id="1621700"/>
    <lineage>
        <taxon>Bacteria</taxon>
        <taxon>Bacillati</taxon>
        <taxon>Bacillota</taxon>
        <taxon>Bacilli</taxon>
        <taxon>Bacillales</taxon>
        <taxon>Listeriaceae</taxon>
        <taxon>Listeria</taxon>
    </lineage>
</organism>